<accession>A0A7N1A5J6</accession>
<dbReference type="Gramene" id="Kaladp0090s0072.1.v1.1">
    <property type="protein sequence ID" value="Kaladp0090s0072.1.v1.1.CDS.1"/>
    <property type="gene ID" value="Kaladp0090s0072.v1.1"/>
</dbReference>
<dbReference type="Proteomes" id="UP000594263">
    <property type="component" value="Unplaced"/>
</dbReference>
<keyword evidence="2" id="KW-1185">Reference proteome</keyword>
<reference evidence="1" key="1">
    <citation type="submission" date="2021-01" db="UniProtKB">
        <authorList>
            <consortium name="EnsemblPlants"/>
        </authorList>
    </citation>
    <scope>IDENTIFICATION</scope>
</reference>
<dbReference type="EnsemblPlants" id="Kaladp0090s0072.1.v1.1">
    <property type="protein sequence ID" value="Kaladp0090s0072.1.v1.1.CDS.1"/>
    <property type="gene ID" value="Kaladp0090s0072.v1.1"/>
</dbReference>
<protein>
    <submittedName>
        <fullName evidence="1">Uncharacterized protein</fullName>
    </submittedName>
</protein>
<sequence>MCPSWKYAKYRRPSSLSKLYDLILHTQRSSTPLKLRASCPFKFMLSRLRCRAFVPSLMWRHVSRSL</sequence>
<name>A0A7N1A5J6_KALFE</name>
<dbReference type="AlphaFoldDB" id="A0A7N1A5J6"/>
<evidence type="ECO:0000313" key="2">
    <source>
        <dbReference type="Proteomes" id="UP000594263"/>
    </source>
</evidence>
<organism evidence="1 2">
    <name type="scientific">Kalanchoe fedtschenkoi</name>
    <name type="common">Lavender scallops</name>
    <name type="synonym">South American air plant</name>
    <dbReference type="NCBI Taxonomy" id="63787"/>
    <lineage>
        <taxon>Eukaryota</taxon>
        <taxon>Viridiplantae</taxon>
        <taxon>Streptophyta</taxon>
        <taxon>Embryophyta</taxon>
        <taxon>Tracheophyta</taxon>
        <taxon>Spermatophyta</taxon>
        <taxon>Magnoliopsida</taxon>
        <taxon>eudicotyledons</taxon>
        <taxon>Gunneridae</taxon>
        <taxon>Pentapetalae</taxon>
        <taxon>Saxifragales</taxon>
        <taxon>Crassulaceae</taxon>
        <taxon>Kalanchoe</taxon>
    </lineage>
</organism>
<proteinExistence type="predicted"/>
<evidence type="ECO:0000313" key="1">
    <source>
        <dbReference type="EnsemblPlants" id="Kaladp0090s0072.1.v1.1.CDS.1"/>
    </source>
</evidence>